<evidence type="ECO:0000256" key="1">
    <source>
        <dbReference type="SAM" id="Phobius"/>
    </source>
</evidence>
<comment type="caution">
    <text evidence="2">The sequence shown here is derived from an EMBL/GenBank/DDBJ whole genome shotgun (WGS) entry which is preliminary data.</text>
</comment>
<dbReference type="Proteomes" id="UP001196873">
    <property type="component" value="Unassembled WGS sequence"/>
</dbReference>
<dbReference type="EMBL" id="JAHXRF010000006">
    <property type="protein sequence ID" value="MBW4865334.1"/>
    <property type="molecule type" value="Genomic_DNA"/>
</dbReference>
<dbReference type="AlphaFoldDB" id="A0AAW4NRX5"/>
<keyword evidence="1" id="KW-0812">Transmembrane</keyword>
<evidence type="ECO:0000313" key="2">
    <source>
        <dbReference type="EMBL" id="MBW4865334.1"/>
    </source>
</evidence>
<keyword evidence="1" id="KW-0472">Membrane</keyword>
<name>A0AAW4NRX5_9BACT</name>
<organism evidence="2 3">
    <name type="scientific">Segatella salivae</name>
    <dbReference type="NCBI Taxonomy" id="228604"/>
    <lineage>
        <taxon>Bacteria</taxon>
        <taxon>Pseudomonadati</taxon>
        <taxon>Bacteroidota</taxon>
        <taxon>Bacteroidia</taxon>
        <taxon>Bacteroidales</taxon>
        <taxon>Prevotellaceae</taxon>
        <taxon>Segatella</taxon>
    </lineage>
</organism>
<accession>A0AAW4NRX5</accession>
<reference evidence="2" key="1">
    <citation type="submission" date="2021-07" db="EMBL/GenBank/DDBJ databases">
        <title>Genomic diversity and antimicrobial resistance of Prevotella spp. isolated from chronic lung disease airways.</title>
        <authorList>
            <person name="Webb K.A."/>
            <person name="Olagoke O.S."/>
            <person name="Baird T."/>
            <person name="Neill J."/>
            <person name="Pham A."/>
            <person name="Wells T.J."/>
            <person name="Ramsay K.A."/>
            <person name="Bell S.C."/>
            <person name="Sarovich D.S."/>
            <person name="Price E.P."/>
        </authorList>
    </citation>
    <scope>NUCLEOTIDE SEQUENCE</scope>
    <source>
        <strain evidence="2">SCHI0047.S.3</strain>
    </source>
</reference>
<proteinExistence type="predicted"/>
<sequence length="164" mass="19018">MKKRVIRYFTCLFITFILLILCTALCKIWEGEDWIGTYYGINLNEQYTLWTGDAQGKDYNIQDNVAYEDMPSGVDSVQVVSNCVIGHCSKGYFLLDMTAQRLAYFAAKPIGKYWNNDLTLIPAHAYYQQHTRNIDIICALLFLISTGMVWWWMAKPRKPQHNLA</sequence>
<dbReference type="RefSeq" id="WP_007134595.1">
    <property type="nucleotide sequence ID" value="NZ_CABKPN010000001.1"/>
</dbReference>
<keyword evidence="1" id="KW-1133">Transmembrane helix</keyword>
<evidence type="ECO:0000313" key="3">
    <source>
        <dbReference type="Proteomes" id="UP001196873"/>
    </source>
</evidence>
<feature type="transmembrane region" description="Helical" evidence="1">
    <location>
        <begin position="134"/>
        <end position="153"/>
    </location>
</feature>
<gene>
    <name evidence="2" type="ORF">KZY68_04750</name>
</gene>
<protein>
    <submittedName>
        <fullName evidence="2">Uncharacterized protein</fullName>
    </submittedName>
</protein>